<evidence type="ECO:0000313" key="3">
    <source>
        <dbReference type="WBParaSite" id="Pan_g8951.t1"/>
    </source>
</evidence>
<dbReference type="PANTHER" id="PTHR32046">
    <property type="entry name" value="G DOMAIN-CONTAINING PROTEIN"/>
    <property type="match status" value="1"/>
</dbReference>
<dbReference type="Gene3D" id="3.40.50.300">
    <property type="entry name" value="P-loop containing nucleotide triphosphate hydrolases"/>
    <property type="match status" value="2"/>
</dbReference>
<organism evidence="2 3">
    <name type="scientific">Panagrellus redivivus</name>
    <name type="common">Microworm</name>
    <dbReference type="NCBI Taxonomy" id="6233"/>
    <lineage>
        <taxon>Eukaryota</taxon>
        <taxon>Metazoa</taxon>
        <taxon>Ecdysozoa</taxon>
        <taxon>Nematoda</taxon>
        <taxon>Chromadorea</taxon>
        <taxon>Rhabditida</taxon>
        <taxon>Tylenchina</taxon>
        <taxon>Panagrolaimomorpha</taxon>
        <taxon>Panagrolaimoidea</taxon>
        <taxon>Panagrolaimidae</taxon>
        <taxon>Panagrellus</taxon>
    </lineage>
</organism>
<evidence type="ECO:0000313" key="2">
    <source>
        <dbReference type="Proteomes" id="UP000492821"/>
    </source>
</evidence>
<feature type="compositionally biased region" description="Basic and acidic residues" evidence="1">
    <location>
        <begin position="633"/>
        <end position="647"/>
    </location>
</feature>
<dbReference type="InterPro" id="IPR027417">
    <property type="entry name" value="P-loop_NTPase"/>
</dbReference>
<dbReference type="WBParaSite" id="Pan_g8951.t1">
    <property type="protein sequence ID" value="Pan_g8951.t1"/>
    <property type="gene ID" value="Pan_g8951"/>
</dbReference>
<protein>
    <submittedName>
        <fullName evidence="3">G domain-containing protein</fullName>
    </submittedName>
</protein>
<feature type="region of interest" description="Disordered" evidence="1">
    <location>
        <begin position="617"/>
        <end position="683"/>
    </location>
</feature>
<reference evidence="2" key="1">
    <citation type="journal article" date="2013" name="Genetics">
        <title>The draft genome and transcriptome of Panagrellus redivivus are shaped by the harsh demands of a free-living lifestyle.</title>
        <authorList>
            <person name="Srinivasan J."/>
            <person name="Dillman A.R."/>
            <person name="Macchietto M.G."/>
            <person name="Heikkinen L."/>
            <person name="Lakso M."/>
            <person name="Fracchia K.M."/>
            <person name="Antoshechkin I."/>
            <person name="Mortazavi A."/>
            <person name="Wong G."/>
            <person name="Sternberg P.W."/>
        </authorList>
    </citation>
    <scope>NUCLEOTIDE SEQUENCE [LARGE SCALE GENOMIC DNA]</scope>
    <source>
        <strain evidence="2">MT8872</strain>
    </source>
</reference>
<accession>A0A7E5A1F9</accession>
<dbReference type="AlphaFoldDB" id="A0A7E5A1F9"/>
<dbReference type="SUPFAM" id="SSF52540">
    <property type="entry name" value="P-loop containing nucleoside triphosphate hydrolases"/>
    <property type="match status" value="1"/>
</dbReference>
<feature type="region of interest" description="Disordered" evidence="1">
    <location>
        <begin position="268"/>
        <end position="333"/>
    </location>
</feature>
<proteinExistence type="predicted"/>
<dbReference type="PANTHER" id="PTHR32046:SF11">
    <property type="entry name" value="IMMUNE-ASSOCIATED NUCLEOTIDE-BINDING PROTEIN 10-LIKE"/>
    <property type="match status" value="1"/>
</dbReference>
<reference evidence="3" key="2">
    <citation type="submission" date="2020-10" db="UniProtKB">
        <authorList>
            <consortium name="WormBaseParasite"/>
        </authorList>
    </citation>
    <scope>IDENTIFICATION</scope>
</reference>
<feature type="compositionally biased region" description="Basic and acidic residues" evidence="1">
    <location>
        <begin position="655"/>
        <end position="664"/>
    </location>
</feature>
<keyword evidence="2" id="KW-1185">Reference proteome</keyword>
<dbReference type="Proteomes" id="UP000492821">
    <property type="component" value="Unassembled WGS sequence"/>
</dbReference>
<feature type="compositionally biased region" description="Low complexity" evidence="1">
    <location>
        <begin position="305"/>
        <end position="327"/>
    </location>
</feature>
<evidence type="ECO:0000256" key="1">
    <source>
        <dbReference type="SAM" id="MobiDB-lite"/>
    </source>
</evidence>
<name>A0A7E5A1F9_PANRE</name>
<sequence length="1047" mass="117399">MTETSLTPVKRVPTPEDGRKTYNVVVISASASTWTALSDCVTLLKQETGARVTLTHGTDDLTSNYYIADFGKLYIRFIVLIIDPAKKALAKTDLEDVISKHAPNGYMFLFEINKDLPKIRQNVQKTALYQLLPDYAIQYTWSVNIFACESATEPTDIHFRGFCASKDAGNADNYFYIVRETLEAKKCQSAATVPTDVAEIGKLWKPTEDKLLQFVQMLQLKIIIKARLERLEKLPVVPKRNIRYGMENGPNGGVVADEAPERPVRTRVGITGDDQPVIDARNTPESPLTFPDPAKLENTVSENQPSVLTTPPPQVTTTQETHETIPSFTPPNLHEPETGQFQTLSTSPIYTILVIGSSEVDKAMLLNTLHCLRTSNFDTLLNTDITCPVPITIKDSEITVVKSPTPNRPDDYIIHFGKFKIWFVNTPTIQDEPYGNDAENNDDIILEYMIKLPKLHGIVFTINNNCNQLSANMENLMLAIYEILPSSALQNCCFMYTAAQENEFQPGRAASTLLALERKSLKTVLSIENQFCVDTTALEKVLVQQASGNGGSLEQFRLCWDETAKNLEKFLNYVDGIEPTCPSQWNLDEEVVDPVKSVNFITPVHVSKNWMLKSMRPLSEEPRESEFDDVSETGDRSDLEEPVHPDETDLLVKTVDSKSDDKPAINEPNLDPNLNKPSSNPEVAQTTLTKPLYEHVTNAYDCFQKVLNRQTYTVVVFGALKSGKSTLINTISCMQHHSKFEDAAKAVLEPLTSPNFPASNDEFVMVEPCDYESLDLMNAKSSTTHIDNEYVVDFDDYSVKFVEMPGINVKGGLEHHDTICHQIMTALYDLKEIHSFIFVIKDDDEKSLQNMLQSMFKLLPRSALSNCNFMYTLSKPNSSSTNSKRTLETFLSRFHSLDGLPFLQLTPNNQFYIDNDPMQFLMAKKLPKGDILAACETCWSLTKCNVDKFLNSLPHVIPILQNEILLVSKMEQLGTTLLKYPTSDNVIRRLMASVAEFGLSGISIKCRNSCGNAVPLNSDQWLPVAAQFKSQNKNLAKLVEEIDVLLH</sequence>